<dbReference type="InterPro" id="IPR031972">
    <property type="entry name" value="CSRNP_N"/>
</dbReference>
<feature type="compositionally biased region" description="Polar residues" evidence="9">
    <location>
        <begin position="931"/>
        <end position="940"/>
    </location>
</feature>
<dbReference type="PANTHER" id="PTHR13580">
    <property type="entry name" value="TGF-BETA INDUCED APOPTOSIS PROTEIN"/>
    <property type="match status" value="1"/>
</dbReference>
<dbReference type="AlphaFoldDB" id="A0AAN8S0Z8"/>
<comment type="caution">
    <text evidence="11">The sequence shown here is derived from an EMBL/GenBank/DDBJ whole genome shotgun (WGS) entry which is preliminary data.</text>
</comment>
<name>A0AAN8S0Z8_POLSC</name>
<evidence type="ECO:0000256" key="9">
    <source>
        <dbReference type="SAM" id="MobiDB-lite"/>
    </source>
</evidence>
<keyword evidence="4" id="KW-0805">Transcription regulation</keyword>
<sequence length="997" mass="109444">MNEVEGMDLSESSRLHSPPSACLVSDELNLNVENAIKSSCAILKPDCDEKGALMLLVNGDFEGSAVVSRDAESAGTNEINDVEEGLHSKSLNRNETCSESDSQIKDNANDDCSNSWKFRVSPVLVDEQLKNTCTELQLVSNYSNNFSSSTVENHETEENGEDDGKEKEKCVCFEFEGEERHRENQSTEVPLGSETVEEDQQRQQETACTAGEGFSAVDQQPDEFKLGETLSENNESEVEKSDGSDSGLGSELSDEKPEATVVQENVGDSDSKGSEIDAGIVCDAESTQEDQGTTEMDATERSDGSDSGLGSELADERAESTDACQLEAANTEKPEGPLVIADPETCLEPDEKSEFQIEAPALDDLKTPTFDEIRSPCLAFDEMKENAEPLHTPQPNLDFPMCSLYERPAETKPTQADSVKPSVSQNQVLLKSSLKRKSSYSELEVVPKKKRSITFNNVSVYYFPRAQGFTCVPSQGGSTLGMASVHSHVQEFTLSEHATEQRRLHRLMLQRLRNERLQPPSDTDDTESEEEPTDDDEGELDLDSYYFLQPVPTRQRRALLRAAGVRKIDSIEKDECRDIRTSREYCGCCCKGYCDPDTCSCSQGGIKCQVDRLHFPCGCTRDGCGNPSGRIEFNPVRVRTHFIHTLMRLELEKKHRLEEEEVKVEPYTKMEEWTTVETPTTEGMVFSDPQSIDLYACRDEQYNVKTCGSIDIEGPSTSGLSGSQGKEMNSLNFHQPSSSFHNAIDNYHEPSSSKYQTQFSTFSFAPPQPIAGFSHYSGIYGQDMVSKDLTPNSYKGLLCDNFKGTGGSVDTFSVYPSLREIGYVQNRDGDGKSTEPSTGVSTYASLHTVCSNSSRLEPFSELLQGRYPVLPLAVTPEPAFDEDTSQLCSSAGLLSQTADSPFCTVELNPEIAVDINVETGDGETVDHASEAITNDSSLPNDEQVPEIEVTEEGESANGDGIAPMSPCIKSPPRDTNGDLDENLGEAIKNSMVETVSS</sequence>
<protein>
    <recommendedName>
        <fullName evidence="10">Cysteine/serine-rich nuclear protein N-terminal domain-containing protein</fullName>
    </recommendedName>
</protein>
<dbReference type="GO" id="GO:0006915">
    <property type="term" value="P:apoptotic process"/>
    <property type="evidence" value="ECO:0007669"/>
    <property type="project" value="UniProtKB-KW"/>
</dbReference>
<evidence type="ECO:0000256" key="6">
    <source>
        <dbReference type="ARBA" id="ARBA00023159"/>
    </source>
</evidence>
<evidence type="ECO:0000256" key="5">
    <source>
        <dbReference type="ARBA" id="ARBA00023125"/>
    </source>
</evidence>
<feature type="region of interest" description="Disordered" evidence="9">
    <location>
        <begin position="70"/>
        <end position="105"/>
    </location>
</feature>
<feature type="compositionally biased region" description="Polar residues" evidence="9">
    <location>
        <begin position="89"/>
        <end position="101"/>
    </location>
</feature>
<dbReference type="PRINTS" id="PR02031">
    <property type="entry name" value="CYSSERRICHNP"/>
</dbReference>
<feature type="domain" description="Cysteine/serine-rich nuclear protein N-terminal" evidence="10">
    <location>
        <begin position="448"/>
        <end position="653"/>
    </location>
</feature>
<reference evidence="11 12" key="1">
    <citation type="submission" date="2023-10" db="EMBL/GenBank/DDBJ databases">
        <title>Genomes of two closely related lineages of the louse Polyplax serrata with different host specificities.</title>
        <authorList>
            <person name="Martinu J."/>
            <person name="Tarabai H."/>
            <person name="Stefka J."/>
            <person name="Hypsa V."/>
        </authorList>
    </citation>
    <scope>NUCLEOTIDE SEQUENCE [LARGE SCALE GENOMIC DNA]</scope>
    <source>
        <strain evidence="11">HR10_N</strain>
    </source>
</reference>
<dbReference type="GO" id="GO:0005634">
    <property type="term" value="C:nucleus"/>
    <property type="evidence" value="ECO:0007669"/>
    <property type="project" value="UniProtKB-SubCell"/>
</dbReference>
<accession>A0AAN8S0Z8</accession>
<evidence type="ECO:0000256" key="1">
    <source>
        <dbReference type="ARBA" id="ARBA00004123"/>
    </source>
</evidence>
<dbReference type="Pfam" id="PF16019">
    <property type="entry name" value="CSRNP_N"/>
    <property type="match status" value="1"/>
</dbReference>
<keyword evidence="8" id="KW-0539">Nucleus</keyword>
<dbReference type="InterPro" id="IPR023260">
    <property type="entry name" value="Cys/Ser-rich_nuc_prot"/>
</dbReference>
<evidence type="ECO:0000313" key="12">
    <source>
        <dbReference type="Proteomes" id="UP001372834"/>
    </source>
</evidence>
<dbReference type="PANTHER" id="PTHR13580:SF9">
    <property type="entry name" value="AXIN1 UP-REGULATED 1, ISOFORM A"/>
    <property type="match status" value="1"/>
</dbReference>
<comment type="similarity">
    <text evidence="2">Belongs to the AXUD1 family.</text>
</comment>
<feature type="region of interest" description="Disordered" evidence="9">
    <location>
        <begin position="511"/>
        <end position="539"/>
    </location>
</feature>
<evidence type="ECO:0000256" key="3">
    <source>
        <dbReference type="ARBA" id="ARBA00022703"/>
    </source>
</evidence>
<gene>
    <name evidence="11" type="ORF">RUM43_009178</name>
</gene>
<keyword evidence="7" id="KW-0804">Transcription</keyword>
<feature type="compositionally biased region" description="Acidic residues" evidence="9">
    <location>
        <begin position="522"/>
        <end position="539"/>
    </location>
</feature>
<keyword evidence="5" id="KW-0238">DNA-binding</keyword>
<feature type="compositionally biased region" description="Basic and acidic residues" evidence="9">
    <location>
        <begin position="152"/>
        <end position="171"/>
    </location>
</feature>
<evidence type="ECO:0000313" key="11">
    <source>
        <dbReference type="EMBL" id="KAK6623326.1"/>
    </source>
</evidence>
<dbReference type="GO" id="GO:0000981">
    <property type="term" value="F:DNA-binding transcription factor activity, RNA polymerase II-specific"/>
    <property type="evidence" value="ECO:0007669"/>
    <property type="project" value="TreeGrafter"/>
</dbReference>
<evidence type="ECO:0000259" key="10">
    <source>
        <dbReference type="Pfam" id="PF16019"/>
    </source>
</evidence>
<feature type="region of interest" description="Disordered" evidence="9">
    <location>
        <begin position="145"/>
        <end position="322"/>
    </location>
</feature>
<organism evidence="11 12">
    <name type="scientific">Polyplax serrata</name>
    <name type="common">Common mouse louse</name>
    <dbReference type="NCBI Taxonomy" id="468196"/>
    <lineage>
        <taxon>Eukaryota</taxon>
        <taxon>Metazoa</taxon>
        <taxon>Ecdysozoa</taxon>
        <taxon>Arthropoda</taxon>
        <taxon>Hexapoda</taxon>
        <taxon>Insecta</taxon>
        <taxon>Pterygota</taxon>
        <taxon>Neoptera</taxon>
        <taxon>Paraneoptera</taxon>
        <taxon>Psocodea</taxon>
        <taxon>Troctomorpha</taxon>
        <taxon>Phthiraptera</taxon>
        <taxon>Anoplura</taxon>
        <taxon>Polyplacidae</taxon>
        <taxon>Polyplax</taxon>
    </lineage>
</organism>
<evidence type="ECO:0000256" key="2">
    <source>
        <dbReference type="ARBA" id="ARBA00008548"/>
    </source>
</evidence>
<evidence type="ECO:0000256" key="8">
    <source>
        <dbReference type="ARBA" id="ARBA00023242"/>
    </source>
</evidence>
<keyword evidence="3" id="KW-0053">Apoptosis</keyword>
<comment type="subcellular location">
    <subcellularLocation>
        <location evidence="1">Nucleus</location>
    </subcellularLocation>
</comment>
<proteinExistence type="inferred from homology"/>
<dbReference type="GO" id="GO:0043565">
    <property type="term" value="F:sequence-specific DNA binding"/>
    <property type="evidence" value="ECO:0007669"/>
    <property type="project" value="TreeGrafter"/>
</dbReference>
<keyword evidence="6" id="KW-0010">Activator</keyword>
<feature type="region of interest" description="Disordered" evidence="9">
    <location>
        <begin position="930"/>
        <end position="997"/>
    </location>
</feature>
<evidence type="ECO:0000256" key="4">
    <source>
        <dbReference type="ARBA" id="ARBA00023015"/>
    </source>
</evidence>
<dbReference type="Proteomes" id="UP001372834">
    <property type="component" value="Unassembled WGS sequence"/>
</dbReference>
<dbReference type="EMBL" id="JAWJWE010000038">
    <property type="protein sequence ID" value="KAK6623326.1"/>
    <property type="molecule type" value="Genomic_DNA"/>
</dbReference>
<feature type="compositionally biased region" description="Acidic residues" evidence="9">
    <location>
        <begin position="943"/>
        <end position="954"/>
    </location>
</feature>
<evidence type="ECO:0000256" key="7">
    <source>
        <dbReference type="ARBA" id="ARBA00023163"/>
    </source>
</evidence>